<dbReference type="InterPro" id="IPR013655">
    <property type="entry name" value="PAS_fold_3"/>
</dbReference>
<dbReference type="InterPro" id="IPR001610">
    <property type="entry name" value="PAC"/>
</dbReference>
<dbReference type="SMART" id="SM00388">
    <property type="entry name" value="HisKA"/>
    <property type="match status" value="1"/>
</dbReference>
<evidence type="ECO:0000259" key="10">
    <source>
        <dbReference type="PROSITE" id="PS50113"/>
    </source>
</evidence>
<dbReference type="InterPro" id="IPR035965">
    <property type="entry name" value="PAS-like_dom_sf"/>
</dbReference>
<protein>
    <recommendedName>
        <fullName evidence="2">histidine kinase</fullName>
        <ecNumber evidence="2">2.7.13.3</ecNumber>
    </recommendedName>
</protein>
<dbReference type="InterPro" id="IPR000700">
    <property type="entry name" value="PAS-assoc_C"/>
</dbReference>
<dbReference type="GO" id="GO:0030295">
    <property type="term" value="F:protein kinase activator activity"/>
    <property type="evidence" value="ECO:0007669"/>
    <property type="project" value="TreeGrafter"/>
</dbReference>
<feature type="domain" description="PAS" evidence="9">
    <location>
        <begin position="248"/>
        <end position="323"/>
    </location>
</feature>
<evidence type="ECO:0000313" key="12">
    <source>
        <dbReference type="Proteomes" id="UP000007073"/>
    </source>
</evidence>
<dbReference type="SMART" id="SM00086">
    <property type="entry name" value="PAC"/>
    <property type="match status" value="3"/>
</dbReference>
<dbReference type="PROSITE" id="PS50113">
    <property type="entry name" value="PAC"/>
    <property type="match status" value="2"/>
</dbReference>
<feature type="domain" description="PAC" evidence="10">
    <location>
        <begin position="325"/>
        <end position="377"/>
    </location>
</feature>
<dbReference type="KEGG" id="gme:Gmet_0666"/>
<dbReference type="InterPro" id="IPR004358">
    <property type="entry name" value="Sig_transdc_His_kin-like_C"/>
</dbReference>
<evidence type="ECO:0000256" key="1">
    <source>
        <dbReference type="ARBA" id="ARBA00000085"/>
    </source>
</evidence>
<dbReference type="SMART" id="SM00387">
    <property type="entry name" value="HATPase_c"/>
    <property type="match status" value="1"/>
</dbReference>
<dbReference type="NCBIfam" id="TIGR00229">
    <property type="entry name" value="sensory_box"/>
    <property type="match status" value="3"/>
</dbReference>
<dbReference type="Gene3D" id="3.30.450.20">
    <property type="entry name" value="PAS domain"/>
    <property type="match status" value="3"/>
</dbReference>
<reference evidence="11 12" key="2">
    <citation type="journal article" date="2009" name="BMC Microbiol.">
        <title>The genome sequence of Geobacter metallireducens: features of metabolism, physiology and regulation common and dissimilar to Geobacter sulfurreducens.</title>
        <authorList>
            <person name="Aklujkar M."/>
            <person name="Krushkal J."/>
            <person name="DiBartolo G."/>
            <person name="Lapidus A."/>
            <person name="Land M.L."/>
            <person name="Lovley D.R."/>
        </authorList>
    </citation>
    <scope>NUCLEOTIDE SEQUENCE [LARGE SCALE GENOMIC DNA]</scope>
    <source>
        <strain evidence="12">ATCC 53774 / DSM 7210 / GS-15</strain>
    </source>
</reference>
<dbReference type="RefSeq" id="WP_004514274.1">
    <property type="nucleotide sequence ID" value="NC_007517.1"/>
</dbReference>
<comment type="catalytic activity">
    <reaction evidence="1">
        <text>ATP + protein L-histidine = ADP + protein N-phospho-L-histidine.</text>
        <dbReference type="EC" id="2.7.13.3"/>
    </reaction>
</comment>
<dbReference type="Pfam" id="PF08447">
    <property type="entry name" value="PAS_3"/>
    <property type="match status" value="1"/>
</dbReference>
<dbReference type="CDD" id="cd00082">
    <property type="entry name" value="HisKA"/>
    <property type="match status" value="1"/>
</dbReference>
<dbReference type="Gene3D" id="1.10.287.130">
    <property type="match status" value="1"/>
</dbReference>
<evidence type="ECO:0000259" key="9">
    <source>
        <dbReference type="PROSITE" id="PS50112"/>
    </source>
</evidence>
<dbReference type="SMART" id="SM00091">
    <property type="entry name" value="PAS"/>
    <property type="match status" value="3"/>
</dbReference>
<evidence type="ECO:0000256" key="3">
    <source>
        <dbReference type="ARBA" id="ARBA00022553"/>
    </source>
</evidence>
<keyword evidence="5 11" id="KW-0418">Kinase</keyword>
<gene>
    <name evidence="11" type="ordered locus">Gmet_0666</name>
</gene>
<evidence type="ECO:0000259" key="8">
    <source>
        <dbReference type="PROSITE" id="PS50109"/>
    </source>
</evidence>
<dbReference type="Pfam" id="PF02518">
    <property type="entry name" value="HATPase_c"/>
    <property type="match status" value="1"/>
</dbReference>
<dbReference type="GO" id="GO:0016020">
    <property type="term" value="C:membrane"/>
    <property type="evidence" value="ECO:0007669"/>
    <property type="project" value="UniProtKB-SubCell"/>
</dbReference>
<dbReference type="eggNOG" id="COG2202">
    <property type="taxonomic scope" value="Bacteria"/>
</dbReference>
<name>Q39XW6_GEOMG</name>
<feature type="domain" description="PAS" evidence="9">
    <location>
        <begin position="127"/>
        <end position="197"/>
    </location>
</feature>
<dbReference type="PROSITE" id="PS50109">
    <property type="entry name" value="HIS_KIN"/>
    <property type="match status" value="1"/>
</dbReference>
<dbReference type="PRINTS" id="PR00344">
    <property type="entry name" value="BCTRLSENSOR"/>
</dbReference>
<dbReference type="FunFam" id="1.10.287.130:FF:000070">
    <property type="entry name" value="Histidine kinase sensor protein"/>
    <property type="match status" value="1"/>
</dbReference>
<dbReference type="Pfam" id="PF00512">
    <property type="entry name" value="HisKA"/>
    <property type="match status" value="1"/>
</dbReference>
<dbReference type="PANTHER" id="PTHR42878:SF15">
    <property type="entry name" value="BACTERIOPHYTOCHROME"/>
    <property type="match status" value="1"/>
</dbReference>
<dbReference type="InterPro" id="IPR003594">
    <property type="entry name" value="HATPase_dom"/>
</dbReference>
<dbReference type="InterPro" id="IPR050351">
    <property type="entry name" value="BphY/WalK/GraS-like"/>
</dbReference>
<keyword evidence="4" id="KW-0808">Transferase</keyword>
<dbReference type="GO" id="GO:0000156">
    <property type="term" value="F:phosphorelay response regulator activity"/>
    <property type="evidence" value="ECO:0007669"/>
    <property type="project" value="TreeGrafter"/>
</dbReference>
<dbReference type="Gene3D" id="3.30.565.10">
    <property type="entry name" value="Histidine kinase-like ATPase, C-terminal domain"/>
    <property type="match status" value="1"/>
</dbReference>
<accession>Q39XW6</accession>
<evidence type="ECO:0000256" key="4">
    <source>
        <dbReference type="ARBA" id="ARBA00022679"/>
    </source>
</evidence>
<evidence type="ECO:0000256" key="5">
    <source>
        <dbReference type="ARBA" id="ARBA00022777"/>
    </source>
</evidence>
<dbReference type="SUPFAM" id="SSF55785">
    <property type="entry name" value="PYP-like sensor domain (PAS domain)"/>
    <property type="match status" value="3"/>
</dbReference>
<dbReference type="CDD" id="cd00130">
    <property type="entry name" value="PAS"/>
    <property type="match status" value="3"/>
</dbReference>
<dbReference type="PROSITE" id="PS50112">
    <property type="entry name" value="PAS"/>
    <property type="match status" value="2"/>
</dbReference>
<dbReference type="FunFam" id="3.30.565.10:FF:000006">
    <property type="entry name" value="Sensor histidine kinase WalK"/>
    <property type="match status" value="1"/>
</dbReference>
<keyword evidence="6" id="KW-0472">Membrane</keyword>
<feature type="domain" description="PAC" evidence="10">
    <location>
        <begin position="199"/>
        <end position="247"/>
    </location>
</feature>
<sequence>MPYDIFHPDREALMAIVEALPVAALYTEGDHICFNRAAERLIGYGMDEIRSIDDWFQKLHGPCNKKIREIYDSDRTAGFPAPRRVAITTKDGCRRHVEFSASGTDRIIYIMHDITDLVSAQEQVKENAARYQILNSTSMDGFWVVDQNGKIIEMNDACCAMLGYSREELLAINLRDIETAESSEETAKHMRALINSGYDRFETRHRRKDGSIIDVEISTTYERTTNCFLAFLRDITDHKHADKALRQSEERYRRFSSLTSDYVNFCSRQGDSPYRVRWMGGAVEAITGYSAEQIHEWGCWMRLVHPDDRDRVSSNVMKLAPGETYSDEFRIIAKNGTIHWILEACRCEAGEAPGELFLFGTSQDITERKLAEEEIRTLNETLERRVEERTAQLEAAIREQESFSYSVSHDLRAPLRHINSYSAMVIEDFEKQLPTEARRYLERIGMASARMGQLIDDLLELSRVNRVELHRSTINLSKTAAMIVAMFRETEPDRTVEWVIADGLTARADKILIRQVLLNLLGNALKYSAKTPQALIEFGTAYVEGERAFFVKDNGSGFNMAYVSKLFRPFQRLHGSEFQGTGIGLATVKRIIERHGGRVWAEGSVDAGATFYFTLPER</sequence>
<dbReference type="STRING" id="269799.Gmet_0666"/>
<dbReference type="InterPro" id="IPR036890">
    <property type="entry name" value="HATPase_C_sf"/>
</dbReference>
<dbReference type="GO" id="GO:0007234">
    <property type="term" value="P:osmosensory signaling via phosphorelay pathway"/>
    <property type="evidence" value="ECO:0007669"/>
    <property type="project" value="TreeGrafter"/>
</dbReference>
<dbReference type="InterPro" id="IPR036097">
    <property type="entry name" value="HisK_dim/P_sf"/>
</dbReference>
<dbReference type="EMBL" id="CP000148">
    <property type="protein sequence ID" value="ABB30908.1"/>
    <property type="molecule type" value="Genomic_DNA"/>
</dbReference>
<dbReference type="PANTHER" id="PTHR42878">
    <property type="entry name" value="TWO-COMPONENT HISTIDINE KINASE"/>
    <property type="match status" value="1"/>
</dbReference>
<dbReference type="HOGENOM" id="CLU_000445_114_71_7"/>
<feature type="coiled-coil region" evidence="7">
    <location>
        <begin position="368"/>
        <end position="399"/>
    </location>
</feature>
<proteinExistence type="predicted"/>
<evidence type="ECO:0000256" key="2">
    <source>
        <dbReference type="ARBA" id="ARBA00012438"/>
    </source>
</evidence>
<evidence type="ECO:0000313" key="11">
    <source>
        <dbReference type="EMBL" id="ABB30908.1"/>
    </source>
</evidence>
<keyword evidence="12" id="KW-1185">Reference proteome</keyword>
<evidence type="ECO:0000256" key="6">
    <source>
        <dbReference type="ARBA" id="ARBA00023136"/>
    </source>
</evidence>
<organism evidence="11 12">
    <name type="scientific">Geobacter metallireducens (strain ATCC 53774 / DSM 7210 / GS-15)</name>
    <dbReference type="NCBI Taxonomy" id="269799"/>
    <lineage>
        <taxon>Bacteria</taxon>
        <taxon>Pseudomonadati</taxon>
        <taxon>Thermodesulfobacteriota</taxon>
        <taxon>Desulfuromonadia</taxon>
        <taxon>Geobacterales</taxon>
        <taxon>Geobacteraceae</taxon>
        <taxon>Geobacter</taxon>
    </lineage>
</organism>
<dbReference type="SUPFAM" id="SSF55874">
    <property type="entry name" value="ATPase domain of HSP90 chaperone/DNA topoisomerase II/histidine kinase"/>
    <property type="match status" value="1"/>
</dbReference>
<keyword evidence="7" id="KW-0175">Coiled coil</keyword>
<dbReference type="InterPro" id="IPR000014">
    <property type="entry name" value="PAS"/>
</dbReference>
<reference evidence="11 12" key="1">
    <citation type="submission" date="2005-10" db="EMBL/GenBank/DDBJ databases">
        <title>Complete sequence of Geobacter metallireducens GS-15.</title>
        <authorList>
            <consortium name="US DOE Joint Genome Institute"/>
            <person name="Copeland A."/>
            <person name="Lucas S."/>
            <person name="Lapidus A."/>
            <person name="Barry K."/>
            <person name="Detter J.C."/>
            <person name="Glavina T."/>
            <person name="Hammon N."/>
            <person name="Israni S."/>
            <person name="Pitluck S."/>
            <person name="Di Bartolo G."/>
            <person name="Chain P."/>
            <person name="Schmutz J."/>
            <person name="Larimer F."/>
            <person name="Land M."/>
            <person name="Kyrpides N."/>
            <person name="Ivanova N."/>
            <person name="Richardson P."/>
        </authorList>
    </citation>
    <scope>NUCLEOTIDE SEQUENCE [LARGE SCALE GENOMIC DNA]</scope>
    <source>
        <strain evidence="12">ATCC 53774 / DSM 7210 / GS-15</strain>
    </source>
</reference>
<dbReference type="Pfam" id="PF13426">
    <property type="entry name" value="PAS_9"/>
    <property type="match status" value="2"/>
</dbReference>
<keyword evidence="3" id="KW-0597">Phosphoprotein</keyword>
<dbReference type="SUPFAM" id="SSF47384">
    <property type="entry name" value="Homodimeric domain of signal transducing histidine kinase"/>
    <property type="match status" value="1"/>
</dbReference>
<dbReference type="eggNOG" id="COG4251">
    <property type="taxonomic scope" value="Bacteria"/>
</dbReference>
<evidence type="ECO:0000256" key="7">
    <source>
        <dbReference type="SAM" id="Coils"/>
    </source>
</evidence>
<dbReference type="Proteomes" id="UP000007073">
    <property type="component" value="Chromosome"/>
</dbReference>
<dbReference type="GO" id="GO:0000155">
    <property type="term" value="F:phosphorelay sensor kinase activity"/>
    <property type="evidence" value="ECO:0007669"/>
    <property type="project" value="InterPro"/>
</dbReference>
<dbReference type="EC" id="2.7.13.3" evidence="2"/>
<feature type="domain" description="Histidine kinase" evidence="8">
    <location>
        <begin position="406"/>
        <end position="618"/>
    </location>
</feature>
<dbReference type="InterPro" id="IPR005467">
    <property type="entry name" value="His_kinase_dom"/>
</dbReference>
<dbReference type="AlphaFoldDB" id="Q39XW6"/>
<dbReference type="InterPro" id="IPR003661">
    <property type="entry name" value="HisK_dim/P_dom"/>
</dbReference>